<name>A0A934UMN6_9SPHI</name>
<dbReference type="Pfam" id="PF00005">
    <property type="entry name" value="ABC_tran"/>
    <property type="match status" value="1"/>
</dbReference>
<dbReference type="PANTHER" id="PTHR42781:SF4">
    <property type="entry name" value="SPERMIDINE_PUTRESCINE IMPORT ATP-BINDING PROTEIN POTA"/>
    <property type="match status" value="1"/>
</dbReference>
<accession>A0A934UMN6</accession>
<evidence type="ECO:0000256" key="2">
    <source>
        <dbReference type="ARBA" id="ARBA00022741"/>
    </source>
</evidence>
<dbReference type="InterPro" id="IPR027417">
    <property type="entry name" value="P-loop_NTPase"/>
</dbReference>
<dbReference type="AlphaFoldDB" id="A0A934UMN6"/>
<dbReference type="RefSeq" id="WP_200066409.1">
    <property type="nucleotide sequence ID" value="NZ_JAEHFW010000002.1"/>
</dbReference>
<evidence type="ECO:0000259" key="4">
    <source>
        <dbReference type="PROSITE" id="PS50893"/>
    </source>
</evidence>
<evidence type="ECO:0000313" key="6">
    <source>
        <dbReference type="Proteomes" id="UP000613193"/>
    </source>
</evidence>
<dbReference type="Gene3D" id="3.40.50.300">
    <property type="entry name" value="P-loop containing nucleotide triphosphate hydrolases"/>
    <property type="match status" value="1"/>
</dbReference>
<gene>
    <name evidence="5" type="ORF">I5M19_11145</name>
</gene>
<dbReference type="GO" id="GO:0005524">
    <property type="term" value="F:ATP binding"/>
    <property type="evidence" value="ECO:0007669"/>
    <property type="project" value="UniProtKB-KW"/>
</dbReference>
<dbReference type="InterPro" id="IPR050093">
    <property type="entry name" value="ABC_SmlMolc_Importer"/>
</dbReference>
<dbReference type="SMART" id="SM00382">
    <property type="entry name" value="AAA"/>
    <property type="match status" value="1"/>
</dbReference>
<keyword evidence="2" id="KW-0547">Nucleotide-binding</keyword>
<keyword evidence="1" id="KW-0813">Transport</keyword>
<feature type="domain" description="ABC transporter" evidence="4">
    <location>
        <begin position="4"/>
        <end position="206"/>
    </location>
</feature>
<dbReference type="PROSITE" id="PS00211">
    <property type="entry name" value="ABC_TRANSPORTER_1"/>
    <property type="match status" value="1"/>
</dbReference>
<dbReference type="InterPro" id="IPR003593">
    <property type="entry name" value="AAA+_ATPase"/>
</dbReference>
<keyword evidence="3 5" id="KW-0067">ATP-binding</keyword>
<dbReference type="PROSITE" id="PS50893">
    <property type="entry name" value="ABC_TRANSPORTER_2"/>
    <property type="match status" value="1"/>
</dbReference>
<dbReference type="PANTHER" id="PTHR42781">
    <property type="entry name" value="SPERMIDINE/PUTRESCINE IMPORT ATP-BINDING PROTEIN POTA"/>
    <property type="match status" value="1"/>
</dbReference>
<dbReference type="EMBL" id="JAEHFW010000002">
    <property type="protein sequence ID" value="MBK0379868.1"/>
    <property type="molecule type" value="Genomic_DNA"/>
</dbReference>
<protein>
    <submittedName>
        <fullName evidence="5">ATP-binding cassette domain-containing protein</fullName>
    </submittedName>
</protein>
<dbReference type="SUPFAM" id="SSF52540">
    <property type="entry name" value="P-loop containing nucleoside triphosphate hydrolases"/>
    <property type="match status" value="1"/>
</dbReference>
<comment type="caution">
    <text evidence="5">The sequence shown here is derived from an EMBL/GenBank/DDBJ whole genome shotgun (WGS) entry which is preliminary data.</text>
</comment>
<evidence type="ECO:0000313" key="5">
    <source>
        <dbReference type="EMBL" id="MBK0379868.1"/>
    </source>
</evidence>
<dbReference type="GO" id="GO:0016887">
    <property type="term" value="F:ATP hydrolysis activity"/>
    <property type="evidence" value="ECO:0007669"/>
    <property type="project" value="InterPro"/>
</dbReference>
<evidence type="ECO:0000256" key="1">
    <source>
        <dbReference type="ARBA" id="ARBA00022448"/>
    </source>
</evidence>
<dbReference type="Proteomes" id="UP000613193">
    <property type="component" value="Unassembled WGS sequence"/>
</dbReference>
<proteinExistence type="predicted"/>
<organism evidence="5 6">
    <name type="scientific">Mucilaginibacter segetis</name>
    <dbReference type="NCBI Taxonomy" id="2793071"/>
    <lineage>
        <taxon>Bacteria</taxon>
        <taxon>Pseudomonadati</taxon>
        <taxon>Bacteroidota</taxon>
        <taxon>Sphingobacteriia</taxon>
        <taxon>Sphingobacteriales</taxon>
        <taxon>Sphingobacteriaceae</taxon>
        <taxon>Mucilaginibacter</taxon>
    </lineage>
</organism>
<reference evidence="5" key="1">
    <citation type="submission" date="2020-12" db="EMBL/GenBank/DDBJ databases">
        <title>Bacterial novel species Mucilaginibacter sp. SD-g isolated from soil.</title>
        <authorList>
            <person name="Jung H.-Y."/>
        </authorList>
    </citation>
    <scope>NUCLEOTIDE SEQUENCE</scope>
    <source>
        <strain evidence="5">SD-g</strain>
    </source>
</reference>
<dbReference type="InterPro" id="IPR017871">
    <property type="entry name" value="ABC_transporter-like_CS"/>
</dbReference>
<keyword evidence="6" id="KW-1185">Reference proteome</keyword>
<dbReference type="InterPro" id="IPR003439">
    <property type="entry name" value="ABC_transporter-like_ATP-bd"/>
</dbReference>
<sequence length="206" mass="22902">MIEIVVEKKLKAYKGLNTLQISKEIPEGAILRITGPSGVGKTTLLKMIAGLATPDSGKIIVDGIIWFDDAKKINLPPQQRHIGFVFQDYALFPNMTVKQHLEYATTDAEWINRLLAIGMLENFEEEKPAHLSGGQQQRLSVLRALAIKPKLLLMDEPFSALDIKTKSGLIMQLKTLFAELDITALIVSHNPQELDGISTDELDLEQ</sequence>
<evidence type="ECO:0000256" key="3">
    <source>
        <dbReference type="ARBA" id="ARBA00022840"/>
    </source>
</evidence>